<feature type="domain" description="DNA helicase Pif1-like DEAD-box helicase" evidence="3">
    <location>
        <begin position="883"/>
        <end position="952"/>
    </location>
</feature>
<reference evidence="5" key="1">
    <citation type="submission" date="2019-03" db="EMBL/GenBank/DDBJ databases">
        <authorList>
            <person name="Mank J."/>
            <person name="Almeida P."/>
        </authorList>
    </citation>
    <scope>NUCLEOTIDE SEQUENCE</scope>
    <source>
        <strain evidence="5">78183</strain>
    </source>
</reference>
<dbReference type="Pfam" id="PF14214">
    <property type="entry name" value="Helitron_like_N"/>
    <property type="match status" value="1"/>
</dbReference>
<keyword evidence="1" id="KW-0234">DNA repair</keyword>
<evidence type="ECO:0000256" key="1">
    <source>
        <dbReference type="RuleBase" id="RU363044"/>
    </source>
</evidence>
<comment type="cofactor">
    <cofactor evidence="1">
        <name>Mg(2+)</name>
        <dbReference type="ChEBI" id="CHEBI:18420"/>
    </cofactor>
</comment>
<dbReference type="GO" id="GO:0005524">
    <property type="term" value="F:ATP binding"/>
    <property type="evidence" value="ECO:0007669"/>
    <property type="project" value="UniProtKB-KW"/>
</dbReference>
<keyword evidence="1" id="KW-0227">DNA damage</keyword>
<feature type="compositionally biased region" description="Polar residues" evidence="2">
    <location>
        <begin position="39"/>
        <end position="64"/>
    </location>
</feature>
<evidence type="ECO:0000259" key="3">
    <source>
        <dbReference type="Pfam" id="PF05970"/>
    </source>
</evidence>
<dbReference type="PANTHER" id="PTHR45786:SF74">
    <property type="entry name" value="ATP-DEPENDENT DNA HELICASE"/>
    <property type="match status" value="1"/>
</dbReference>
<dbReference type="Pfam" id="PF05970">
    <property type="entry name" value="PIF1"/>
    <property type="match status" value="2"/>
</dbReference>
<dbReference type="EMBL" id="CAADRP010001850">
    <property type="protein sequence ID" value="VFU54606.1"/>
    <property type="molecule type" value="Genomic_DNA"/>
</dbReference>
<protein>
    <recommendedName>
        <fullName evidence="1">ATP-dependent DNA helicase</fullName>
        <ecNumber evidence="1">5.6.2.3</ecNumber>
    </recommendedName>
</protein>
<keyword evidence="1" id="KW-0347">Helicase</keyword>
<dbReference type="InterPro" id="IPR010285">
    <property type="entry name" value="DNA_helicase_pif1-like_DEAD"/>
</dbReference>
<accession>A0A6N2MNQ0</accession>
<evidence type="ECO:0000313" key="5">
    <source>
        <dbReference type="EMBL" id="VFU54606.1"/>
    </source>
</evidence>
<organism evidence="5">
    <name type="scientific">Salix viminalis</name>
    <name type="common">Common osier</name>
    <name type="synonym">Basket willow</name>
    <dbReference type="NCBI Taxonomy" id="40686"/>
    <lineage>
        <taxon>Eukaryota</taxon>
        <taxon>Viridiplantae</taxon>
        <taxon>Streptophyta</taxon>
        <taxon>Embryophyta</taxon>
        <taxon>Tracheophyta</taxon>
        <taxon>Spermatophyta</taxon>
        <taxon>Magnoliopsida</taxon>
        <taxon>eudicotyledons</taxon>
        <taxon>Gunneridae</taxon>
        <taxon>Pentapetalae</taxon>
        <taxon>rosids</taxon>
        <taxon>fabids</taxon>
        <taxon>Malpighiales</taxon>
        <taxon>Salicaceae</taxon>
        <taxon>Saliceae</taxon>
        <taxon>Salix</taxon>
    </lineage>
</organism>
<keyword evidence="1" id="KW-0378">Hydrolase</keyword>
<feature type="region of interest" description="Disordered" evidence="2">
    <location>
        <begin position="38"/>
        <end position="81"/>
    </location>
</feature>
<keyword evidence="1" id="KW-0067">ATP-binding</keyword>
<dbReference type="GO" id="GO:0000723">
    <property type="term" value="P:telomere maintenance"/>
    <property type="evidence" value="ECO:0007669"/>
    <property type="project" value="InterPro"/>
</dbReference>
<evidence type="ECO:0000259" key="4">
    <source>
        <dbReference type="Pfam" id="PF14214"/>
    </source>
</evidence>
<dbReference type="AlphaFoldDB" id="A0A6N2MNQ0"/>
<comment type="catalytic activity">
    <reaction evidence="1">
        <text>ATP + H2O = ADP + phosphate + H(+)</text>
        <dbReference type="Rhea" id="RHEA:13065"/>
        <dbReference type="ChEBI" id="CHEBI:15377"/>
        <dbReference type="ChEBI" id="CHEBI:15378"/>
        <dbReference type="ChEBI" id="CHEBI:30616"/>
        <dbReference type="ChEBI" id="CHEBI:43474"/>
        <dbReference type="ChEBI" id="CHEBI:456216"/>
        <dbReference type="EC" id="5.6.2.3"/>
    </reaction>
</comment>
<feature type="domain" description="DNA helicase Pif1-like DEAD-box helicase" evidence="3">
    <location>
        <begin position="827"/>
        <end position="864"/>
    </location>
</feature>
<dbReference type="EC" id="5.6.2.3" evidence="1"/>
<dbReference type="GO" id="GO:0006281">
    <property type="term" value="P:DNA repair"/>
    <property type="evidence" value="ECO:0007669"/>
    <property type="project" value="UniProtKB-KW"/>
</dbReference>
<sequence length="1050" mass="120283">MSYKRQRLQESHIFTNQEDCSFNTPQLDDEFLHPHMVEASSSNTPLPTQNQHNHHPSASTSLSLVQDHVPPESAPSTNDLGFFINGHEATGQASYQRKRGRISYAYIDFGDKTFKCCHCMALFWKSKMFRKCIRAYNSMFAFTSMGVNIDQSVNRQPGPYVFKINGHCHHLMGSLLPSNENAPKFAQLYIYDVSNEVSNRMSQFPHSTSDSCLDQTINLTILGINCNYCVKEQMTAENIVIQLQMTLWLNCDIGAYRSERDIIIESSSDTLQRISKLHPKFMALQYPLLFPFGEDGYRTNISFADNYSNISGKRQRVPMRGFYAYVIQEREYGEDTLTKGGRLYQQFLVDAFANIEEDRLDYIRMNQNDLRSDLYQNISEAVLRGDVEGSSIGKIILPSSFTGGPRYMINNYQCMHCRAYGNPDLFITFTCNTKWPEIERELDKSRGYKPEDKPDIITRVFRTKLLDMLKFIKSGAPFGETIADVHSIEFQKRGLPHTHILVWLASKFKFRTSADIDSIVSAEIPDKNIDPLCHDIVCKFMLHGPCGVAKPGAFNVMHKHDRNDEVQAYLNCRFICPYEAVWRILQFPIHSRYPPVERLQIHLPFQQNIVFSGSKSLQSVLRRPELYYSEFPKKYVWDSRQKQWTMRSKGFSLGRIPYVHPAAGELYFLRLLLNHIKGSISFADLRNVHGVLHPTFQLACKAHGLLGDDKEWSEAFCEAIATASSPQLRQLFVGIILFCQVADPLILFNQFWQSMCDDILYKLKSCFKMPNLILPDDQLIYELEQLFNASATTLQDHSLPMPDGQLLKEITNKLLREELDYDLSELRGTGKTFLWHTIINRVRSESLIVLAVASSGIASLLLPNEALDRSMRDVLSEGTNYNKDLPFVIPGGSKEQIINASLTSSILWPKFTVMTLTENMRLSTDGLSLEEKAEIREFSEWILSVGNGQISDLPSLSEADECFVTIPFHLLLPASCDPIPTIVSTIYPNICDVQIDPGFYRERAIVTIQQLLRSMILYFTLHLEQNVYILALILFQRHQQRVMMQAHYIP</sequence>
<keyword evidence="1" id="KW-0547">Nucleotide-binding</keyword>
<gene>
    <name evidence="5" type="ORF">SVIM_LOCUS382896</name>
</gene>
<evidence type="ECO:0000256" key="2">
    <source>
        <dbReference type="SAM" id="MobiDB-lite"/>
    </source>
</evidence>
<dbReference type="GO" id="GO:0016787">
    <property type="term" value="F:hydrolase activity"/>
    <property type="evidence" value="ECO:0007669"/>
    <property type="project" value="UniProtKB-KW"/>
</dbReference>
<keyword evidence="1" id="KW-0233">DNA recombination</keyword>
<comment type="similarity">
    <text evidence="1">Belongs to the helicase family.</text>
</comment>
<dbReference type="PANTHER" id="PTHR45786">
    <property type="entry name" value="DNA BINDING PROTEIN-LIKE"/>
    <property type="match status" value="1"/>
</dbReference>
<dbReference type="GO" id="GO:0006310">
    <property type="term" value="P:DNA recombination"/>
    <property type="evidence" value="ECO:0007669"/>
    <property type="project" value="UniProtKB-KW"/>
</dbReference>
<dbReference type="InterPro" id="IPR025476">
    <property type="entry name" value="Helitron_helicase-like"/>
</dbReference>
<name>A0A6N2MNQ0_SALVM</name>
<feature type="domain" description="Helitron helicase-like" evidence="4">
    <location>
        <begin position="322"/>
        <end position="502"/>
    </location>
</feature>
<dbReference type="GO" id="GO:0043139">
    <property type="term" value="F:5'-3' DNA helicase activity"/>
    <property type="evidence" value="ECO:0007669"/>
    <property type="project" value="UniProtKB-EC"/>
</dbReference>
<proteinExistence type="inferred from homology"/>